<keyword evidence="2" id="KW-1185">Reference proteome</keyword>
<dbReference type="PRINTS" id="PR00413">
    <property type="entry name" value="HADHALOGNASE"/>
</dbReference>
<evidence type="ECO:0000313" key="1">
    <source>
        <dbReference type="EMBL" id="OEJ69371.1"/>
    </source>
</evidence>
<name>A0A1E5QBN7_9PROT</name>
<organism evidence="1 2">
    <name type="scientific">Magnetovibrio blakemorei</name>
    <dbReference type="NCBI Taxonomy" id="28181"/>
    <lineage>
        <taxon>Bacteria</taxon>
        <taxon>Pseudomonadati</taxon>
        <taxon>Pseudomonadota</taxon>
        <taxon>Alphaproteobacteria</taxon>
        <taxon>Rhodospirillales</taxon>
        <taxon>Magnetovibrionaceae</taxon>
        <taxon>Magnetovibrio</taxon>
    </lineage>
</organism>
<dbReference type="NCBIfam" id="TIGR01509">
    <property type="entry name" value="HAD-SF-IA-v3"/>
    <property type="match status" value="1"/>
</dbReference>
<dbReference type="Gene3D" id="3.40.50.1000">
    <property type="entry name" value="HAD superfamily/HAD-like"/>
    <property type="match status" value="1"/>
</dbReference>
<gene>
    <name evidence="1" type="ORF">BEN30_04010</name>
</gene>
<dbReference type="AlphaFoldDB" id="A0A1E5QBN7"/>
<dbReference type="InterPro" id="IPR036412">
    <property type="entry name" value="HAD-like_sf"/>
</dbReference>
<dbReference type="Pfam" id="PF00702">
    <property type="entry name" value="Hydrolase"/>
    <property type="match status" value="1"/>
</dbReference>
<dbReference type="InterPro" id="IPR023214">
    <property type="entry name" value="HAD_sf"/>
</dbReference>
<dbReference type="NCBIfam" id="TIGR01993">
    <property type="entry name" value="Pyr-5-nucltdase"/>
    <property type="match status" value="1"/>
</dbReference>
<dbReference type="InterPro" id="IPR010237">
    <property type="entry name" value="Pyr-5-nucltdase"/>
</dbReference>
<dbReference type="SFLD" id="SFLDG01129">
    <property type="entry name" value="C1.5:_HAD__Beta-PGM__Phosphata"/>
    <property type="match status" value="1"/>
</dbReference>
<dbReference type="Proteomes" id="UP000095347">
    <property type="component" value="Unassembled WGS sequence"/>
</dbReference>
<evidence type="ECO:0000313" key="2">
    <source>
        <dbReference type="Proteomes" id="UP000095347"/>
    </source>
</evidence>
<reference evidence="2" key="1">
    <citation type="submission" date="2016-07" db="EMBL/GenBank/DDBJ databases">
        <authorList>
            <person name="Florea S."/>
            <person name="Webb J.S."/>
            <person name="Jaromczyk J."/>
            <person name="Schardl C.L."/>
        </authorList>
    </citation>
    <scope>NUCLEOTIDE SEQUENCE [LARGE SCALE GENOMIC DNA]</scope>
    <source>
        <strain evidence="2">MV-1</strain>
    </source>
</reference>
<dbReference type="STRING" id="28181.BEN30_04010"/>
<comment type="caution">
    <text evidence="1">The sequence shown here is derived from an EMBL/GenBank/DDBJ whole genome shotgun (WGS) entry which is preliminary data.</text>
</comment>
<dbReference type="SUPFAM" id="SSF56784">
    <property type="entry name" value="HAD-like"/>
    <property type="match status" value="1"/>
</dbReference>
<protein>
    <submittedName>
        <fullName evidence="1">Pyrimidine 5'-nucleotidase</fullName>
    </submittedName>
</protein>
<dbReference type="EMBL" id="MCGG01000008">
    <property type="protein sequence ID" value="OEJ69371.1"/>
    <property type="molecule type" value="Genomic_DNA"/>
</dbReference>
<dbReference type="Gene3D" id="1.10.150.450">
    <property type="match status" value="1"/>
</dbReference>
<accession>A0A1E5QBN7</accession>
<dbReference type="PANTHER" id="PTHR12725:SF117">
    <property type="entry name" value="HALOACID DEHALOGENASE-LIKE HYDROLASE"/>
    <property type="match status" value="1"/>
</dbReference>
<proteinExistence type="predicted"/>
<dbReference type="InterPro" id="IPR006439">
    <property type="entry name" value="HAD-SF_hydro_IA"/>
</dbReference>
<dbReference type="SFLD" id="SFLDG01132">
    <property type="entry name" value="C1.5.3:_5'-Nucleotidase_Like"/>
    <property type="match status" value="1"/>
</dbReference>
<sequence length="221" mass="24991">MDAERLLQAQTWVFDLDNTLYCGVHGLFEQIDLRMRDFLAKFLDVDDAEAYRVQKSYFKQYGTTMRGMMINHAMDPRPYLDHVHDIDISAIPPAPELDAALSRLSGRKLIFTNADTAHADRVLARLGLAHHFDAVFDIIQADYVPKPEPQVYDLLVKRFAINPSSAVMVEDIARNLEPAAKLGMATVWVRPVTECAICKEDPDGDHVDFVTDDLTAWLNSL</sequence>
<dbReference type="PANTHER" id="PTHR12725">
    <property type="entry name" value="HALOACID DEHALOGENASE-LIKE HYDROLASE"/>
    <property type="match status" value="1"/>
</dbReference>
<dbReference type="SFLD" id="SFLDS00003">
    <property type="entry name" value="Haloacid_Dehalogenase"/>
    <property type="match status" value="1"/>
</dbReference>